<dbReference type="EMBL" id="CM051400">
    <property type="protein sequence ID" value="KAJ4715068.1"/>
    <property type="molecule type" value="Genomic_DNA"/>
</dbReference>
<reference evidence="1 2" key="1">
    <citation type="journal article" date="2023" name="Science">
        <title>Complex scaffold remodeling in plant triterpene biosynthesis.</title>
        <authorList>
            <person name="De La Pena R."/>
            <person name="Hodgson H."/>
            <person name="Liu J.C."/>
            <person name="Stephenson M.J."/>
            <person name="Martin A.C."/>
            <person name="Owen C."/>
            <person name="Harkess A."/>
            <person name="Leebens-Mack J."/>
            <person name="Jimenez L.E."/>
            <person name="Osbourn A."/>
            <person name="Sattely E.S."/>
        </authorList>
    </citation>
    <scope>NUCLEOTIDE SEQUENCE [LARGE SCALE GENOMIC DNA]</scope>
    <source>
        <strain evidence="2">cv. JPN11</strain>
        <tissue evidence="1">Leaf</tissue>
    </source>
</reference>
<evidence type="ECO:0000313" key="1">
    <source>
        <dbReference type="EMBL" id="KAJ4715068.1"/>
    </source>
</evidence>
<evidence type="ECO:0000313" key="2">
    <source>
        <dbReference type="Proteomes" id="UP001164539"/>
    </source>
</evidence>
<name>A0ACC1XUP3_MELAZ</name>
<comment type="caution">
    <text evidence="1">The sequence shown here is derived from an EMBL/GenBank/DDBJ whole genome shotgun (WGS) entry which is preliminary data.</text>
</comment>
<dbReference type="Proteomes" id="UP001164539">
    <property type="component" value="Chromosome 7"/>
</dbReference>
<protein>
    <submittedName>
        <fullName evidence="1">Wall-associated receptor kinase-like</fullName>
    </submittedName>
</protein>
<organism evidence="1 2">
    <name type="scientific">Melia azedarach</name>
    <name type="common">Chinaberry tree</name>
    <dbReference type="NCBI Taxonomy" id="155640"/>
    <lineage>
        <taxon>Eukaryota</taxon>
        <taxon>Viridiplantae</taxon>
        <taxon>Streptophyta</taxon>
        <taxon>Embryophyta</taxon>
        <taxon>Tracheophyta</taxon>
        <taxon>Spermatophyta</taxon>
        <taxon>Magnoliopsida</taxon>
        <taxon>eudicotyledons</taxon>
        <taxon>Gunneridae</taxon>
        <taxon>Pentapetalae</taxon>
        <taxon>rosids</taxon>
        <taxon>malvids</taxon>
        <taxon>Sapindales</taxon>
        <taxon>Meliaceae</taxon>
        <taxon>Melia</taxon>
    </lineage>
</organism>
<keyword evidence="2" id="KW-1185">Reference proteome</keyword>
<gene>
    <name evidence="1" type="ORF">OWV82_013464</name>
</gene>
<accession>A0ACC1XUP3</accession>
<proteinExistence type="predicted"/>
<sequence length="303" mass="33108">MAIPLSFFIFFLLGLLLFPPPYMVATNQSCRSTCGSIPVKYPFGTDNGCGSPRFHPYVRCSPGWEKLLLTTHTGSYPISSISYDTSTLTITPSLMSTCNSMQPSPNLGLDWASPFQLGPSTFLLLSCTPPSSSASSICDPSSSHLCDSFYTCPSVVGLDLPLFPPSNTCCVYSPANFNSKGELDLRLLKCEGYTSIVSLQDFPTDPNQWEYGVSLKYTNGAYDSYYLNNECNACEESGGVCGYSPPEDSFVCVCDNGVNTTTKCSYFSSDIEEGEETFWSSTSLPIWKKISWLWILLGGLTLC</sequence>